<dbReference type="EMBL" id="NBEF01000009">
    <property type="protein sequence ID" value="OQQ92020.1"/>
    <property type="molecule type" value="Genomic_DNA"/>
</dbReference>
<dbReference type="Proteomes" id="UP000192575">
    <property type="component" value="Unassembled WGS sequence"/>
</dbReference>
<gene>
    <name evidence="2" type="ORF">B6U56_01485</name>
</gene>
<accession>A0A1V9RFU1</accession>
<proteinExistence type="predicted"/>
<dbReference type="AlphaFoldDB" id="A0A1V9RFU1"/>
<organism evidence="2 3">
    <name type="scientific">Ligilactobacillus salivarius</name>
    <dbReference type="NCBI Taxonomy" id="1624"/>
    <lineage>
        <taxon>Bacteria</taxon>
        <taxon>Bacillati</taxon>
        <taxon>Bacillota</taxon>
        <taxon>Bacilli</taxon>
        <taxon>Lactobacillales</taxon>
        <taxon>Lactobacillaceae</taxon>
        <taxon>Ligilactobacillus</taxon>
    </lineage>
</organism>
<keyword evidence="1" id="KW-0812">Transmembrane</keyword>
<evidence type="ECO:0000313" key="2">
    <source>
        <dbReference type="EMBL" id="OQQ92020.1"/>
    </source>
</evidence>
<keyword evidence="1" id="KW-1133">Transmembrane helix</keyword>
<feature type="transmembrane region" description="Helical" evidence="1">
    <location>
        <begin position="113"/>
        <end position="131"/>
    </location>
</feature>
<name>A0A1V9RFU1_9LACO</name>
<evidence type="ECO:0000313" key="3">
    <source>
        <dbReference type="Proteomes" id="UP000192575"/>
    </source>
</evidence>
<reference evidence="2 3" key="1">
    <citation type="submission" date="2017-03" db="EMBL/GenBank/DDBJ databases">
        <title>Phylogenomics and comparative genomics of Lactobacillus salivarius, a mammalian gut commensal.</title>
        <authorList>
            <person name="Harris H.M."/>
        </authorList>
    </citation>
    <scope>NUCLEOTIDE SEQUENCE [LARGE SCALE GENOMIC DNA]</scope>
    <source>
        <strain evidence="2 3">JCM 1047</strain>
    </source>
</reference>
<dbReference type="InterPro" id="IPR019284">
    <property type="entry name" value="RP532"/>
</dbReference>
<evidence type="ECO:0008006" key="4">
    <source>
        <dbReference type="Google" id="ProtNLM"/>
    </source>
</evidence>
<comment type="caution">
    <text evidence="2">The sequence shown here is derived from an EMBL/GenBank/DDBJ whole genome shotgun (WGS) entry which is preliminary data.</text>
</comment>
<protein>
    <recommendedName>
        <fullName evidence="4">DUF2335 domain-containing protein</fullName>
    </recommendedName>
</protein>
<evidence type="ECO:0000256" key="1">
    <source>
        <dbReference type="SAM" id="Phobius"/>
    </source>
</evidence>
<dbReference type="Pfam" id="PF10097">
    <property type="entry name" value="DUF2335"/>
    <property type="match status" value="1"/>
</dbReference>
<sequence length="146" mass="16320">MQSSKANVDEVIDSVKKLPREEQEMAISKLEMYSGPIPHPDILKKYDELDPGAAKLIIENGVKESEHRRKLEVQAMNYTARDSRRREWMGFFLGIIIILVGALLIYLGHTITGTVLSGISAVSLVSLFVGNSSEEDKSEKKEDKNS</sequence>
<keyword evidence="1" id="KW-0472">Membrane</keyword>
<feature type="transmembrane region" description="Helical" evidence="1">
    <location>
        <begin position="88"/>
        <end position="107"/>
    </location>
</feature>